<proteinExistence type="predicted"/>
<reference evidence="2" key="1">
    <citation type="submission" date="2014-11" db="EMBL/GenBank/DDBJ databases">
        <authorList>
            <person name="Amaro Gonzalez C."/>
        </authorList>
    </citation>
    <scope>NUCLEOTIDE SEQUENCE</scope>
</reference>
<sequence>MSGTCKTSTTWKPLQKTSSSTHSPGLMTKLFDLRKQSSTTLQPANPYSSLLM</sequence>
<feature type="region of interest" description="Disordered" evidence="1">
    <location>
        <begin position="1"/>
        <end position="25"/>
    </location>
</feature>
<feature type="compositionally biased region" description="Polar residues" evidence="1">
    <location>
        <begin position="1"/>
        <end position="23"/>
    </location>
</feature>
<name>A0A0E9WDV5_ANGAN</name>
<evidence type="ECO:0000256" key="1">
    <source>
        <dbReference type="SAM" id="MobiDB-lite"/>
    </source>
</evidence>
<evidence type="ECO:0000313" key="2">
    <source>
        <dbReference type="EMBL" id="JAH87678.1"/>
    </source>
</evidence>
<dbReference type="EMBL" id="GBXM01020899">
    <property type="protein sequence ID" value="JAH87678.1"/>
    <property type="molecule type" value="Transcribed_RNA"/>
</dbReference>
<dbReference type="AlphaFoldDB" id="A0A0E9WDV5"/>
<reference evidence="2" key="2">
    <citation type="journal article" date="2015" name="Fish Shellfish Immunol.">
        <title>Early steps in the European eel (Anguilla anguilla)-Vibrio vulnificus interaction in the gills: Role of the RtxA13 toxin.</title>
        <authorList>
            <person name="Callol A."/>
            <person name="Pajuelo D."/>
            <person name="Ebbesson L."/>
            <person name="Teles M."/>
            <person name="MacKenzie S."/>
            <person name="Amaro C."/>
        </authorList>
    </citation>
    <scope>NUCLEOTIDE SEQUENCE</scope>
</reference>
<protein>
    <submittedName>
        <fullName evidence="2">Uncharacterized protein</fullName>
    </submittedName>
</protein>
<accession>A0A0E9WDV5</accession>
<organism evidence="2">
    <name type="scientific">Anguilla anguilla</name>
    <name type="common">European freshwater eel</name>
    <name type="synonym">Muraena anguilla</name>
    <dbReference type="NCBI Taxonomy" id="7936"/>
    <lineage>
        <taxon>Eukaryota</taxon>
        <taxon>Metazoa</taxon>
        <taxon>Chordata</taxon>
        <taxon>Craniata</taxon>
        <taxon>Vertebrata</taxon>
        <taxon>Euteleostomi</taxon>
        <taxon>Actinopterygii</taxon>
        <taxon>Neopterygii</taxon>
        <taxon>Teleostei</taxon>
        <taxon>Anguilliformes</taxon>
        <taxon>Anguillidae</taxon>
        <taxon>Anguilla</taxon>
    </lineage>
</organism>